<dbReference type="Pfam" id="PF21725">
    <property type="entry name" value="T7SS_signal"/>
    <property type="match status" value="1"/>
</dbReference>
<feature type="region of interest" description="Disordered" evidence="2">
    <location>
        <begin position="193"/>
        <end position="217"/>
    </location>
</feature>
<evidence type="ECO:0000256" key="2">
    <source>
        <dbReference type="SAM" id="MobiDB-lite"/>
    </source>
</evidence>
<evidence type="ECO:0000259" key="4">
    <source>
        <dbReference type="Pfam" id="PF21725"/>
    </source>
</evidence>
<comment type="caution">
    <text evidence="6">The sequence shown here is derived from an EMBL/GenBank/DDBJ whole genome shotgun (WGS) entry which is preliminary data.</text>
</comment>
<dbReference type="InterPro" id="IPR022385">
    <property type="entry name" value="Rhs_assc_core"/>
</dbReference>
<keyword evidence="1" id="KW-0677">Repeat</keyword>
<dbReference type="NCBIfam" id="TIGR03696">
    <property type="entry name" value="Rhs_assc_core"/>
    <property type="match status" value="1"/>
</dbReference>
<dbReference type="Proteomes" id="UP000466345">
    <property type="component" value="Unassembled WGS sequence"/>
</dbReference>
<evidence type="ECO:0000259" key="5">
    <source>
        <dbReference type="Pfam" id="PF25023"/>
    </source>
</evidence>
<proteinExistence type="predicted"/>
<dbReference type="PANTHER" id="PTHR32305:SF15">
    <property type="entry name" value="PROTEIN RHSA-RELATED"/>
    <property type="match status" value="1"/>
</dbReference>
<dbReference type="SUPFAM" id="SSF63829">
    <property type="entry name" value="Calcium-dependent phosphotriesterase"/>
    <property type="match status" value="1"/>
</dbReference>
<sequence>MGIGDFIPDPVEDLIEDGVEDVGNAVEGAGKWTADRLDDAGWESGADWVRENSGSLANQMGAQVDELQLGQTEDKTKLIYGSAEKLRSTATNLRDFAGAFTKVGNGLKGLDSSRLKGKAADAFRESASIEPPKWFKAADAFAQAGGALEQFAGTVTWAQGQAQTALDKFKQGEKASDSYESKVNSYNDAVDRYNAQPSESRDPSSLPPRPGPSNPGIALMNEAQQILTEARKQRNSAADTASAAVRAARDAAPPKPSYGEQAMDGLMELPMQWAHFQFGAFKGVMGIVSFARSINPTDPYNLTHPAEYVTNLNSTVAGLVTAVNDPWGTGRQMVTDFMKDPAEGLGRLAPDVALTIATGGGGAAVKAARLADDLADAAKVRRALDDTPGGHRDPDSRRCSNGTDPVDLASGRMYLPQTDVELPGVLASAFTRRAESGYELGRFFGPSWSSTVDERLLIDASGVVHVTADGLLLTYPHPVPDLSTATETGTSRTLLELTQSGDYLLTDRDTGLIRHFPAPRGTDPGADGTAWLAETTDRNGNRVTIDRTDDGTPLSVVHSGGYHLRLTTTDGRVTALDLGDHPVMRYGYANGDLTTVTKPSGATTTFVYDDEHRITAWIDSNNRRYDYVYDERHRVIAEGGEAGHFRVRISYGEPDPDTGHRVTALTTAAGHTSRYLIDAQCHVLSATDPLGNTTAFGYDTRGRAHTRTDALGHVLAATYDGDGSLTAVDRPDGTRLHVTYNDLGLPVEVTEPDGARRSQEYDERGNLTRRTDAAGHTTTFAYDSHGRLESVTDPTGSVTTIRCDAAGLPLDTMDPCGALTRCTRDAFGRLATVTAPDGGVTRLEWTPDGDLARRIAPDGWAETWVYDGEGNLTEHTGAAGAVQRFEYGHFDQLTARTDADGARYEFDHDAELRLTRVTNPQGLTWSYEHDAAGRLTAETDFDERTIRYENDPAGRIVAHTTRLGETIRYEHDPLGRTTRKDAAGDVTTFAYDPAGRLIQASGPGGELLRQYDKRGLLKTELVDGRAITYRYDACGRRTRRVTPSGHETTYTYDAAGRPAGLTAGGRDVRFTRDAVGRELARQYGDDLSQARSWDVIGRLTAQQMSTGGREISRRTYTYRPDGYLAAVDDTLRGTQRFVLDVMGRVTAVTADRWTESYAYDRAGNQTTASWTGHRTGQDDQGERAYTGTRIVRAGTNRYEHDDAGRLTTRIKTRLSRKPDTWHYHYTTENRLAQVTTPDGTVWRYHYDPLGRRTRKQRMAADGETAAEQVDFAWDGPTLCEQTTTGGTPHPVTLTWDHQGHTPLAQTERLLETATQQEIDARFFAVVTDLIGTPTELIDESGSIAWHTRRTLWGTTTWNSNATAYTPLRYPGQYYDPETGLHYNHHRYYDPTTARYTTPDPLGLSPAPNPTTYVHNPHTWADPHGLTPAGNGGVECPPEIALGKSESEDNPFLLPDHADRTGGKMWSDWPGGIEKWESVFKSAIDPSSEVKIHFNLDDIPDPAAYAATSKAGPSVPVGSEFTAWELAMIKAAPESVRARVIWYRDGKVLPNPPEGF</sequence>
<feature type="domain" description="Teneurin-like YD-shell" evidence="5">
    <location>
        <begin position="1068"/>
        <end position="1399"/>
    </location>
</feature>
<evidence type="ECO:0000313" key="7">
    <source>
        <dbReference type="Proteomes" id="UP000466345"/>
    </source>
</evidence>
<dbReference type="Pfam" id="PF05593">
    <property type="entry name" value="RHS_repeat"/>
    <property type="match status" value="7"/>
</dbReference>
<dbReference type="RefSeq" id="WP_153455415.1">
    <property type="nucleotide sequence ID" value="NZ_WEGJ01000022.1"/>
</dbReference>
<dbReference type="InterPro" id="IPR049082">
    <property type="entry name" value="T7SS_signal"/>
</dbReference>
<dbReference type="InterPro" id="IPR031325">
    <property type="entry name" value="RHS_repeat"/>
</dbReference>
<dbReference type="OrthoDB" id="4981820at2"/>
<evidence type="ECO:0000259" key="3">
    <source>
        <dbReference type="Pfam" id="PF20148"/>
    </source>
</evidence>
<evidence type="ECO:0000256" key="1">
    <source>
        <dbReference type="ARBA" id="ARBA00022737"/>
    </source>
</evidence>
<feature type="domain" description="DUF6531" evidence="3">
    <location>
        <begin position="404"/>
        <end position="475"/>
    </location>
</feature>
<dbReference type="InterPro" id="IPR006530">
    <property type="entry name" value="YD"/>
</dbReference>
<reference evidence="6 7" key="1">
    <citation type="submission" date="2019-10" db="EMBL/GenBank/DDBJ databases">
        <title>Streptomyces smaragdinus sp. nov. and Streptomyces fabii sp. nov., isolated from the gut of fungus growing-termite Macrotermes natalensis.</title>
        <authorList>
            <person name="Schwitalla J."/>
            <person name="Benndorf R."/>
            <person name="Martin K."/>
            <person name="De Beer W."/>
            <person name="Kaster A.-K."/>
            <person name="Vollmers J."/>
            <person name="Poulsen M."/>
            <person name="Beemelmanns C."/>
        </authorList>
    </citation>
    <scope>NUCLEOTIDE SEQUENCE [LARGE SCALE GENOMIC DNA]</scope>
    <source>
        <strain evidence="6 7">RB5</strain>
    </source>
</reference>
<name>A0A7K0CM89_9ACTN</name>
<keyword evidence="7" id="KW-1185">Reference proteome</keyword>
<feature type="compositionally biased region" description="Basic and acidic residues" evidence="2">
    <location>
        <begin position="382"/>
        <end position="398"/>
    </location>
</feature>
<dbReference type="Pfam" id="PF20148">
    <property type="entry name" value="DUF6531"/>
    <property type="match status" value="1"/>
</dbReference>
<accession>A0A7K0CM89</accession>
<dbReference type="EMBL" id="WEGJ01000022">
    <property type="protein sequence ID" value="MQY14596.1"/>
    <property type="molecule type" value="Genomic_DNA"/>
</dbReference>
<dbReference type="NCBIfam" id="TIGR01643">
    <property type="entry name" value="YD_repeat_2x"/>
    <property type="match status" value="12"/>
</dbReference>
<dbReference type="PANTHER" id="PTHR32305">
    <property type="match status" value="1"/>
</dbReference>
<protein>
    <recommendedName>
        <fullName evidence="8">Type IV secretion protein Rhs</fullName>
    </recommendedName>
</protein>
<dbReference type="InterPro" id="IPR056823">
    <property type="entry name" value="TEN-like_YD-shell"/>
</dbReference>
<feature type="compositionally biased region" description="Low complexity" evidence="2">
    <location>
        <begin position="236"/>
        <end position="246"/>
    </location>
</feature>
<feature type="region of interest" description="Disordered" evidence="2">
    <location>
        <begin position="230"/>
        <end position="259"/>
    </location>
</feature>
<organism evidence="6 7">
    <name type="scientific">Streptomyces smaragdinus</name>
    <dbReference type="NCBI Taxonomy" id="2585196"/>
    <lineage>
        <taxon>Bacteria</taxon>
        <taxon>Bacillati</taxon>
        <taxon>Actinomycetota</taxon>
        <taxon>Actinomycetes</taxon>
        <taxon>Kitasatosporales</taxon>
        <taxon>Streptomycetaceae</taxon>
        <taxon>Streptomyces</taxon>
    </lineage>
</organism>
<dbReference type="InterPro" id="IPR045351">
    <property type="entry name" value="DUF6531"/>
</dbReference>
<dbReference type="Pfam" id="PF25023">
    <property type="entry name" value="TEN_YD-shell"/>
    <property type="match status" value="1"/>
</dbReference>
<dbReference type="Gene3D" id="2.180.10.10">
    <property type="entry name" value="RHS repeat-associated core"/>
    <property type="match status" value="2"/>
</dbReference>
<feature type="region of interest" description="Disordered" evidence="2">
    <location>
        <begin position="382"/>
        <end position="404"/>
    </location>
</feature>
<dbReference type="InterPro" id="IPR050708">
    <property type="entry name" value="T6SS_VgrG/RHS"/>
</dbReference>
<evidence type="ECO:0000313" key="6">
    <source>
        <dbReference type="EMBL" id="MQY14596.1"/>
    </source>
</evidence>
<feature type="domain" description="Putative T7SS secretion signal" evidence="4">
    <location>
        <begin position="11"/>
        <end position="256"/>
    </location>
</feature>
<gene>
    <name evidence="6" type="ORF">SRB5_47640</name>
</gene>
<evidence type="ECO:0008006" key="8">
    <source>
        <dbReference type="Google" id="ProtNLM"/>
    </source>
</evidence>